<keyword evidence="1" id="KW-0175">Coiled coil</keyword>
<name>A0A1Q2C9U4_ANAHA</name>
<evidence type="ECO:0000313" key="2">
    <source>
        <dbReference type="EMBL" id="AQP40523.1"/>
    </source>
</evidence>
<feature type="coiled-coil region" evidence="1">
    <location>
        <begin position="42"/>
        <end position="69"/>
    </location>
</feature>
<evidence type="ECO:0000256" key="1">
    <source>
        <dbReference type="SAM" id="Coils"/>
    </source>
</evidence>
<sequence length="298" mass="33637">MEGNHMKGAKYILTAAVIAMSSVVMTGCFKPSKDAVVESKYYQSLKDERDKLSVQLKEEKKKTNSLNKKIKAIHATSGDQKIADYKSRVKDSRIIKVDFATNTIKNQSFAVTNIPVCKYVKKIVTGCNRMIGITPTDVEKRYKQSYSYALIDEDNTTFEFKVYGDSYIVFDEIPENVYAYNGASTVGDALIDAKEQKNYSNVAARIADAQIVVTDKKMKFNDTAIKVSKIIEKAKKLSGKDATLDIASWNEYRFYTSGTLTKILLGDRTVIGIEDKNGKQTFYQISDKQKKNLKKYMK</sequence>
<dbReference type="AlphaFoldDB" id="A0A1Q2C9U4"/>
<protein>
    <submittedName>
        <fullName evidence="2">Uncharacterized protein</fullName>
    </submittedName>
</protein>
<dbReference type="PROSITE" id="PS51257">
    <property type="entry name" value="PROKAR_LIPOPROTEIN"/>
    <property type="match status" value="1"/>
</dbReference>
<dbReference type="Proteomes" id="UP000188159">
    <property type="component" value="Chromosome"/>
</dbReference>
<accession>A0A1Q2C9U4</accession>
<reference evidence="2 3" key="1">
    <citation type="journal article" date="2016" name="Sci. Rep.">
        <title>Accelerated dysbiosis of gut microbiota during aggravation of DSS-induced colitis by a butyrate-producing bacterium.</title>
        <authorList>
            <person name="Zhang Q."/>
            <person name="Wu Y."/>
            <person name="Wang J."/>
            <person name="Wu G."/>
            <person name="Long W."/>
            <person name="Xue Z."/>
            <person name="Wang L."/>
            <person name="Zhang X."/>
            <person name="Pang X."/>
            <person name="Zhao Y."/>
            <person name="Zhao L."/>
            <person name="Zhang C."/>
        </authorList>
    </citation>
    <scope>NUCLEOTIDE SEQUENCE [LARGE SCALE GENOMIC DNA]</scope>
    <source>
        <strain evidence="2 3">BPB5</strain>
    </source>
</reference>
<gene>
    <name evidence="2" type="ORF">DO83_13625</name>
</gene>
<evidence type="ECO:0000313" key="3">
    <source>
        <dbReference type="Proteomes" id="UP000188159"/>
    </source>
</evidence>
<organism evidence="2 3">
    <name type="scientific">Anaerostipes hadrus</name>
    <dbReference type="NCBI Taxonomy" id="649756"/>
    <lineage>
        <taxon>Bacteria</taxon>
        <taxon>Bacillati</taxon>
        <taxon>Bacillota</taxon>
        <taxon>Clostridia</taxon>
        <taxon>Lachnospirales</taxon>
        <taxon>Lachnospiraceae</taxon>
        <taxon>Anaerostipes</taxon>
    </lineage>
</organism>
<proteinExistence type="predicted"/>
<dbReference type="EMBL" id="CP012098">
    <property type="protein sequence ID" value="AQP40523.1"/>
    <property type="molecule type" value="Genomic_DNA"/>
</dbReference>